<evidence type="ECO:0000313" key="2">
    <source>
        <dbReference type="EMBL" id="MBB3077606.1"/>
    </source>
</evidence>
<keyword evidence="1" id="KW-0472">Membrane</keyword>
<keyword evidence="3" id="KW-1185">Reference proteome</keyword>
<organism evidence="2 3">
    <name type="scientific">Streptomyces violarus</name>
    <dbReference type="NCBI Taxonomy" id="67380"/>
    <lineage>
        <taxon>Bacteria</taxon>
        <taxon>Bacillati</taxon>
        <taxon>Actinomycetota</taxon>
        <taxon>Actinomycetes</taxon>
        <taxon>Kitasatosporales</taxon>
        <taxon>Streptomycetaceae</taxon>
        <taxon>Streptomyces</taxon>
    </lineage>
</organism>
<dbReference type="Proteomes" id="UP000572907">
    <property type="component" value="Unassembled WGS sequence"/>
</dbReference>
<protein>
    <submittedName>
        <fullName evidence="2">Uncharacterized protein</fullName>
    </submittedName>
</protein>
<dbReference type="AlphaFoldDB" id="A0A7W4ZS32"/>
<proteinExistence type="predicted"/>
<gene>
    <name evidence="2" type="ORF">FHS41_004113</name>
</gene>
<dbReference type="EMBL" id="JACHXE010000004">
    <property type="protein sequence ID" value="MBB3077606.1"/>
    <property type="molecule type" value="Genomic_DNA"/>
</dbReference>
<sequence length="198" mass="21048">MTPKPRMGHRAGILTRALLAVITRRPHSTPPGTTAIRHSSEVRSVVMVLTLAEIPLAFLVSGILPPAGRIPHAVLELVLILTGFGVLAAMARDPHTVSADRVALRTGFMGGLELPRPMVRSANHSMRTIEGRGLRRVPNEASAVACSIGSSVNVRVLLEEPVPVELGDGQSLDVDTVYISADSPEAITRALKNSAVHQ</sequence>
<keyword evidence="1" id="KW-1133">Transmembrane helix</keyword>
<evidence type="ECO:0000313" key="3">
    <source>
        <dbReference type="Proteomes" id="UP000572907"/>
    </source>
</evidence>
<dbReference type="RefSeq" id="WP_221299114.1">
    <property type="nucleotide sequence ID" value="NZ_JACHXE010000004.1"/>
</dbReference>
<feature type="transmembrane region" description="Helical" evidence="1">
    <location>
        <begin position="70"/>
        <end position="91"/>
    </location>
</feature>
<name>A0A7W4ZS32_9ACTN</name>
<comment type="caution">
    <text evidence="2">The sequence shown here is derived from an EMBL/GenBank/DDBJ whole genome shotgun (WGS) entry which is preliminary data.</text>
</comment>
<reference evidence="2 3" key="1">
    <citation type="submission" date="2020-08" db="EMBL/GenBank/DDBJ databases">
        <title>Genomic Encyclopedia of Type Strains, Phase III (KMG-III): the genomes of soil and plant-associated and newly described type strains.</title>
        <authorList>
            <person name="Whitman W."/>
        </authorList>
    </citation>
    <scope>NUCLEOTIDE SEQUENCE [LARGE SCALE GENOMIC DNA]</scope>
    <source>
        <strain evidence="2 3">CECT 3237</strain>
    </source>
</reference>
<evidence type="ECO:0000256" key="1">
    <source>
        <dbReference type="SAM" id="Phobius"/>
    </source>
</evidence>
<feature type="transmembrane region" description="Helical" evidence="1">
    <location>
        <begin position="45"/>
        <end position="64"/>
    </location>
</feature>
<accession>A0A7W4ZS32</accession>
<keyword evidence="1" id="KW-0812">Transmembrane</keyword>